<dbReference type="RefSeq" id="WP_093111984.1">
    <property type="nucleotide sequence ID" value="NZ_FNGG01000001.1"/>
</dbReference>
<dbReference type="InterPro" id="IPR002514">
    <property type="entry name" value="Transposase_8"/>
</dbReference>
<dbReference type="Gene3D" id="1.10.10.10">
    <property type="entry name" value="Winged helix-like DNA-binding domain superfamily/Winged helix DNA-binding domain"/>
    <property type="match status" value="1"/>
</dbReference>
<dbReference type="EMBL" id="FNUG01000001">
    <property type="protein sequence ID" value="SEE55323.1"/>
    <property type="molecule type" value="Genomic_DNA"/>
</dbReference>
<dbReference type="GO" id="GO:0003677">
    <property type="term" value="F:DNA binding"/>
    <property type="evidence" value="ECO:0007669"/>
    <property type="project" value="InterPro"/>
</dbReference>
<dbReference type="OrthoDB" id="1452931at2"/>
<dbReference type="Pfam" id="PF01527">
    <property type="entry name" value="HTH_Tnp_1"/>
    <property type="match status" value="1"/>
</dbReference>
<dbReference type="Proteomes" id="UP000199448">
    <property type="component" value="Unassembled WGS sequence"/>
</dbReference>
<dbReference type="SUPFAM" id="SSF46689">
    <property type="entry name" value="Homeodomain-like"/>
    <property type="match status" value="1"/>
</dbReference>
<dbReference type="AlphaFoldDB" id="A0A1H5JRV9"/>
<dbReference type="STRING" id="390640.SAMN04488034_101836"/>
<proteinExistence type="predicted"/>
<reference evidence="2 3" key="1">
    <citation type="submission" date="2016-10" db="EMBL/GenBank/DDBJ databases">
        <authorList>
            <person name="de Groot N.N."/>
        </authorList>
    </citation>
    <scope>NUCLEOTIDE SEQUENCE [LARGE SCALE GENOMIC DNA]</scope>
    <source>
        <strain evidence="2 3">DSM 23553</strain>
    </source>
</reference>
<dbReference type="InterPro" id="IPR036388">
    <property type="entry name" value="WH-like_DNA-bd_sf"/>
</dbReference>
<dbReference type="GO" id="GO:0004803">
    <property type="term" value="F:transposase activity"/>
    <property type="evidence" value="ECO:0007669"/>
    <property type="project" value="InterPro"/>
</dbReference>
<evidence type="ECO:0000256" key="1">
    <source>
        <dbReference type="SAM" id="Coils"/>
    </source>
</evidence>
<protein>
    <submittedName>
        <fullName evidence="2">Transposase</fullName>
    </submittedName>
</protein>
<evidence type="ECO:0000313" key="3">
    <source>
        <dbReference type="Proteomes" id="UP000199448"/>
    </source>
</evidence>
<gene>
    <name evidence="2" type="ORF">SAMN04488034_101836</name>
</gene>
<dbReference type="GO" id="GO:0006313">
    <property type="term" value="P:DNA transposition"/>
    <property type="evidence" value="ECO:0007669"/>
    <property type="project" value="InterPro"/>
</dbReference>
<dbReference type="InterPro" id="IPR009057">
    <property type="entry name" value="Homeodomain-like_sf"/>
</dbReference>
<sequence length="132" mass="15526">MKPNVRLLRKSRQYSEEFKKQVVADFESGELSVRQLSKLHGIANPVIYRWIYKFSNFNEKGFRVVEMEDSSGKKMKEMEARIKELEAALGRKQIQVEYFEKMIELAKTELDIDIKKNYSTPQSTGSEKIKKK</sequence>
<keyword evidence="3" id="KW-1185">Reference proteome</keyword>
<name>A0A1H5JRV9_9FLAO</name>
<accession>A0A1H5JRV9</accession>
<evidence type="ECO:0000313" key="2">
    <source>
        <dbReference type="EMBL" id="SEE55323.1"/>
    </source>
</evidence>
<organism evidence="2 3">
    <name type="scientific">Salinimicrobium catena</name>
    <dbReference type="NCBI Taxonomy" id="390640"/>
    <lineage>
        <taxon>Bacteria</taxon>
        <taxon>Pseudomonadati</taxon>
        <taxon>Bacteroidota</taxon>
        <taxon>Flavobacteriia</taxon>
        <taxon>Flavobacteriales</taxon>
        <taxon>Flavobacteriaceae</taxon>
        <taxon>Salinimicrobium</taxon>
    </lineage>
</organism>
<feature type="coiled-coil region" evidence="1">
    <location>
        <begin position="68"/>
        <end position="95"/>
    </location>
</feature>
<keyword evidence="1" id="KW-0175">Coiled coil</keyword>